<evidence type="ECO:0000256" key="6">
    <source>
        <dbReference type="ARBA" id="ARBA00023128"/>
    </source>
</evidence>
<accession>A0A9P7ZXA9</accession>
<reference evidence="10" key="1">
    <citation type="submission" date="2021-07" db="EMBL/GenBank/DDBJ databases">
        <title>Draft genome of Mortierella alpina, strain LL118, isolated from an aspen leaf litter sample.</title>
        <authorList>
            <person name="Yang S."/>
            <person name="Vinatzer B.A."/>
        </authorList>
    </citation>
    <scope>NUCLEOTIDE SEQUENCE</scope>
    <source>
        <strain evidence="10">LL118</strain>
    </source>
</reference>
<keyword evidence="6" id="KW-0496">Mitochondrion</keyword>
<dbReference type="Proteomes" id="UP000717515">
    <property type="component" value="Unassembled WGS sequence"/>
</dbReference>
<comment type="caution">
    <text evidence="10">The sequence shown here is derived from an EMBL/GenBank/DDBJ whole genome shotgun (WGS) entry which is preliminary data.</text>
</comment>
<keyword evidence="7" id="KW-0143">Chaperone</keyword>
<dbReference type="PANTHER" id="PTHR46749:SF1">
    <property type="entry name" value="COMPLEX III ASSEMBLY FACTOR LYRM7"/>
    <property type="match status" value="1"/>
</dbReference>
<dbReference type="GO" id="GO:0005759">
    <property type="term" value="C:mitochondrial matrix"/>
    <property type="evidence" value="ECO:0007669"/>
    <property type="project" value="UniProtKB-SubCell"/>
</dbReference>
<organism evidence="10 11">
    <name type="scientific">Mortierella alpina</name>
    <name type="common">Oleaginous fungus</name>
    <name type="synonym">Mortierella renispora</name>
    <dbReference type="NCBI Taxonomy" id="64518"/>
    <lineage>
        <taxon>Eukaryota</taxon>
        <taxon>Fungi</taxon>
        <taxon>Fungi incertae sedis</taxon>
        <taxon>Mucoromycota</taxon>
        <taxon>Mortierellomycotina</taxon>
        <taxon>Mortierellomycetes</taxon>
        <taxon>Mortierellales</taxon>
        <taxon>Mortierellaceae</taxon>
        <taxon>Mortierella</taxon>
    </lineage>
</organism>
<dbReference type="CDD" id="cd20267">
    <property type="entry name" value="Complex1_LYR_LYRM7"/>
    <property type="match status" value="1"/>
</dbReference>
<dbReference type="GO" id="GO:0044183">
    <property type="term" value="F:protein folding chaperone"/>
    <property type="evidence" value="ECO:0007669"/>
    <property type="project" value="TreeGrafter"/>
</dbReference>
<evidence type="ECO:0000256" key="8">
    <source>
        <dbReference type="ARBA" id="ARBA00025268"/>
    </source>
</evidence>
<comment type="subcellular location">
    <subcellularLocation>
        <location evidence="1">Mitochondrion matrix</location>
    </subcellularLocation>
</comment>
<dbReference type="PANTHER" id="PTHR46749">
    <property type="entry name" value="COMPLEX III ASSEMBLY FACTOR LYRM7"/>
    <property type="match status" value="1"/>
</dbReference>
<comment type="function">
    <text evidence="8">Assembly factor required for Rieske Fe-S protein RIP1 incorporation into the cytochrome b-c1 (CIII) complex. Functions as a chaperone, binding to this subunit within the mitochondrial matrix and stabilizing it prior to its translocation and insertion into the late CIII dimeric intermediate within the mitochondrial inner membrane. Modulates the mitochondrial matrix zinc pool.</text>
</comment>
<dbReference type="EMBL" id="JAIFTL010000361">
    <property type="protein sequence ID" value="KAG9319879.1"/>
    <property type="molecule type" value="Genomic_DNA"/>
</dbReference>
<feature type="region of interest" description="Disordered" evidence="9">
    <location>
        <begin position="144"/>
        <end position="163"/>
    </location>
</feature>
<protein>
    <recommendedName>
        <fullName evidence="4">Mitochondrial zinc maintenance protein 1, mitochondrial</fullName>
    </recommendedName>
</protein>
<evidence type="ECO:0000256" key="1">
    <source>
        <dbReference type="ARBA" id="ARBA00004305"/>
    </source>
</evidence>
<evidence type="ECO:0000313" key="10">
    <source>
        <dbReference type="EMBL" id="KAG9319879.1"/>
    </source>
</evidence>
<evidence type="ECO:0000256" key="7">
    <source>
        <dbReference type="ARBA" id="ARBA00023186"/>
    </source>
</evidence>
<dbReference type="GO" id="GO:0034551">
    <property type="term" value="P:mitochondrial respiratory chain complex III assembly"/>
    <property type="evidence" value="ECO:0007669"/>
    <property type="project" value="InterPro"/>
</dbReference>
<evidence type="ECO:0000256" key="9">
    <source>
        <dbReference type="SAM" id="MobiDB-lite"/>
    </source>
</evidence>
<evidence type="ECO:0000313" key="11">
    <source>
        <dbReference type="Proteomes" id="UP000717515"/>
    </source>
</evidence>
<comment type="subunit">
    <text evidence="3">Interacts with RIP1.</text>
</comment>
<evidence type="ECO:0000256" key="2">
    <source>
        <dbReference type="ARBA" id="ARBA00009949"/>
    </source>
</evidence>
<evidence type="ECO:0000256" key="3">
    <source>
        <dbReference type="ARBA" id="ARBA00011589"/>
    </source>
</evidence>
<proteinExistence type="inferred from homology"/>
<comment type="similarity">
    <text evidence="2">Belongs to the complex I LYR family. MZM1 subfamily.</text>
</comment>
<evidence type="ECO:0000256" key="4">
    <source>
        <dbReference type="ARBA" id="ARBA00015108"/>
    </source>
</evidence>
<gene>
    <name evidence="10" type="ORF">KVV02_002591</name>
</gene>
<dbReference type="InterPro" id="IPR050435">
    <property type="entry name" value="MZM1/LYRM7"/>
</dbReference>
<dbReference type="InterPro" id="IPR045298">
    <property type="entry name" value="Complex1_LYR_LYRM7"/>
</dbReference>
<evidence type="ECO:0000256" key="5">
    <source>
        <dbReference type="ARBA" id="ARBA00022946"/>
    </source>
</evidence>
<dbReference type="AlphaFoldDB" id="A0A9P7ZXA9"/>
<name>A0A9P7ZXA9_MORAP</name>
<keyword evidence="5" id="KW-0809">Transit peptide</keyword>
<sequence length="163" mass="18117">MSVARHQVLGAYRNLLKAQRQTFKGTGATGKRLQIVSNARGHWDYDHAGCRATWLNTTHYTFLAARLKTYTEFDIKRNETDEAKIKEQLELANQVASLLRHNLAQAVQVEGKDDIYSLKLNKDHELGDNETLRQASKLRRLRNQEAGGKTAGGGCGSSACCSA</sequence>